<dbReference type="InterPro" id="IPR050177">
    <property type="entry name" value="Lipid_A_modif_metabolic_enz"/>
</dbReference>
<dbReference type="InterPro" id="IPR036291">
    <property type="entry name" value="NAD(P)-bd_dom_sf"/>
</dbReference>
<keyword evidence="2" id="KW-0560">Oxidoreductase</keyword>
<name>A0ABM9K0F4_9RALS</name>
<protein>
    <submittedName>
        <fullName evidence="2">Uronate dehydrogenase</fullName>
        <ecNumber evidence="2">1.1.1.203</ecNumber>
    </submittedName>
</protein>
<organism evidence="2 3">
    <name type="scientific">Ralstonia flaminis</name>
    <dbReference type="NCBI Taxonomy" id="3058597"/>
    <lineage>
        <taxon>Bacteria</taxon>
        <taxon>Pseudomonadati</taxon>
        <taxon>Pseudomonadota</taxon>
        <taxon>Betaproteobacteria</taxon>
        <taxon>Burkholderiales</taxon>
        <taxon>Burkholderiaceae</taxon>
        <taxon>Ralstonia</taxon>
    </lineage>
</organism>
<dbReference type="EC" id="1.1.1.203" evidence="2"/>
<evidence type="ECO:0000313" key="2">
    <source>
        <dbReference type="EMBL" id="CAJ0810149.1"/>
    </source>
</evidence>
<keyword evidence="3" id="KW-1185">Reference proteome</keyword>
<evidence type="ECO:0000313" key="3">
    <source>
        <dbReference type="Proteomes" id="UP001189757"/>
    </source>
</evidence>
<comment type="caution">
    <text evidence="2">The sequence shown here is derived from an EMBL/GenBank/DDBJ whole genome shotgun (WGS) entry which is preliminary data.</text>
</comment>
<accession>A0ABM9K0F4</accession>
<reference evidence="2 3" key="1">
    <citation type="submission" date="2023-07" db="EMBL/GenBank/DDBJ databases">
        <authorList>
            <person name="Peeters C."/>
        </authorList>
    </citation>
    <scope>NUCLEOTIDE SEQUENCE [LARGE SCALE GENOMIC DNA]</scope>
    <source>
        <strain evidence="2 3">LMG 18101</strain>
    </source>
</reference>
<gene>
    <name evidence="2" type="primary">udh_1</name>
    <name evidence="2" type="ORF">LMG18101_00793</name>
</gene>
<feature type="domain" description="NAD-dependent epimerase/dehydratase" evidence="1">
    <location>
        <begin position="10"/>
        <end position="185"/>
    </location>
</feature>
<evidence type="ECO:0000259" key="1">
    <source>
        <dbReference type="Pfam" id="PF01370"/>
    </source>
</evidence>
<dbReference type="PANTHER" id="PTHR43245">
    <property type="entry name" value="BIFUNCTIONAL POLYMYXIN RESISTANCE PROTEIN ARNA"/>
    <property type="match status" value="1"/>
</dbReference>
<sequence>MADYQNPARVLVTGVAGNLGRKVVEALASTPWCTSIIGVDWVEQNVAFSPQATERFRWVVADLTQADGAWAELLNNVDAVIHLAAIHSTPDATWEQALASYGMTLNVLEAAATRGVRRFVFASSNHAMGAYKDQPLAGTIGPGQLTAELAPAPGTRWNNGIEDVYSLAYGTSKAMGEQLCKAVGAVSAAAGGKLSIVSLRIGWALPDENDPNDINHSGTADTPVPTELPDDASRIALRWFRNMWLSNDDLRRLFLCAITADPTDWPAPAIVVNGVSNNRGMDWGLESGRKLIGYDPQDDLYALIKGTR</sequence>
<dbReference type="InterPro" id="IPR001509">
    <property type="entry name" value="Epimerase_deHydtase"/>
</dbReference>
<dbReference type="Gene3D" id="3.40.50.720">
    <property type="entry name" value="NAD(P)-binding Rossmann-like Domain"/>
    <property type="match status" value="1"/>
</dbReference>
<dbReference type="Pfam" id="PF01370">
    <property type="entry name" value="Epimerase"/>
    <property type="match status" value="1"/>
</dbReference>
<dbReference type="Proteomes" id="UP001189757">
    <property type="component" value="Unassembled WGS sequence"/>
</dbReference>
<dbReference type="EMBL" id="CATZLL010000002">
    <property type="protein sequence ID" value="CAJ0810149.1"/>
    <property type="molecule type" value="Genomic_DNA"/>
</dbReference>
<dbReference type="RefSeq" id="WP_316680214.1">
    <property type="nucleotide sequence ID" value="NZ_CATZLL010000002.1"/>
</dbReference>
<dbReference type="GO" id="GO:0050388">
    <property type="term" value="F:uronate dehydrogenase activity"/>
    <property type="evidence" value="ECO:0007669"/>
    <property type="project" value="UniProtKB-EC"/>
</dbReference>
<proteinExistence type="predicted"/>
<dbReference type="SUPFAM" id="SSF51735">
    <property type="entry name" value="NAD(P)-binding Rossmann-fold domains"/>
    <property type="match status" value="1"/>
</dbReference>